<protein>
    <submittedName>
        <fullName evidence="1">Uncharacterized protein</fullName>
    </submittedName>
</protein>
<name>A0A8X6MW47_NEPPI</name>
<proteinExistence type="predicted"/>
<evidence type="ECO:0000313" key="2">
    <source>
        <dbReference type="Proteomes" id="UP000887013"/>
    </source>
</evidence>
<evidence type="ECO:0000313" key="1">
    <source>
        <dbReference type="EMBL" id="GFS81003.1"/>
    </source>
</evidence>
<gene>
    <name evidence="1" type="primary">AVEN_261812_1</name>
    <name evidence="1" type="ORF">NPIL_467701</name>
</gene>
<dbReference type="AlphaFoldDB" id="A0A8X6MW47"/>
<dbReference type="EMBL" id="BMAW01002928">
    <property type="protein sequence ID" value="GFS81003.1"/>
    <property type="molecule type" value="Genomic_DNA"/>
</dbReference>
<dbReference type="OrthoDB" id="6426418at2759"/>
<sequence>MSNSFLIEWFEQLLFGHSHPCILEPPISLYRLVSRLEADGIQWKDMIRQGGLTMFRYQIQGDFDALLDYLDQVFLEDQKDTPLPVFRTRSMTTFFNQLLAFLARRNNIPSPGTDTDQSTLNMILSKPDELGPFQYESARFWGELARHWILRRRPLPKELAPLPHPSPLYMKRTARLYDVTCKTCGENVDPLSMHLVPASEYVNAVHWQSDTLLETFVQTRPNHALSQAVQRLVRRVLHQFLDGQYPSCLVEKDMKLNTFLQNVSVVHSSIPEASLTLSPPPKVVDVFQRLLALSQMDGLWQSQSDPNWNDSGSATDLMQLTEQLHLAERQNNILLKHVASQ</sequence>
<reference evidence="1" key="1">
    <citation type="submission" date="2020-08" db="EMBL/GenBank/DDBJ databases">
        <title>Multicomponent nature underlies the extraordinary mechanical properties of spider dragline silk.</title>
        <authorList>
            <person name="Kono N."/>
            <person name="Nakamura H."/>
            <person name="Mori M."/>
            <person name="Yoshida Y."/>
            <person name="Ohtoshi R."/>
            <person name="Malay A.D."/>
            <person name="Moran D.A.P."/>
            <person name="Tomita M."/>
            <person name="Numata K."/>
            <person name="Arakawa K."/>
        </authorList>
    </citation>
    <scope>NUCLEOTIDE SEQUENCE</scope>
</reference>
<comment type="caution">
    <text evidence="1">The sequence shown here is derived from an EMBL/GenBank/DDBJ whole genome shotgun (WGS) entry which is preliminary data.</text>
</comment>
<accession>A0A8X6MW47</accession>
<keyword evidence="2" id="KW-1185">Reference proteome</keyword>
<organism evidence="1 2">
    <name type="scientific">Nephila pilipes</name>
    <name type="common">Giant wood spider</name>
    <name type="synonym">Nephila maculata</name>
    <dbReference type="NCBI Taxonomy" id="299642"/>
    <lineage>
        <taxon>Eukaryota</taxon>
        <taxon>Metazoa</taxon>
        <taxon>Ecdysozoa</taxon>
        <taxon>Arthropoda</taxon>
        <taxon>Chelicerata</taxon>
        <taxon>Arachnida</taxon>
        <taxon>Araneae</taxon>
        <taxon>Araneomorphae</taxon>
        <taxon>Entelegynae</taxon>
        <taxon>Araneoidea</taxon>
        <taxon>Nephilidae</taxon>
        <taxon>Nephila</taxon>
    </lineage>
</organism>
<dbReference type="Proteomes" id="UP000887013">
    <property type="component" value="Unassembled WGS sequence"/>
</dbReference>